<evidence type="ECO:0000313" key="3">
    <source>
        <dbReference type="EMBL" id="CAB5041996.1"/>
    </source>
</evidence>
<proteinExistence type="predicted"/>
<evidence type="ECO:0000313" key="2">
    <source>
        <dbReference type="EMBL" id="CAB4903084.1"/>
    </source>
</evidence>
<organism evidence="2">
    <name type="scientific">freshwater metagenome</name>
    <dbReference type="NCBI Taxonomy" id="449393"/>
    <lineage>
        <taxon>unclassified sequences</taxon>
        <taxon>metagenomes</taxon>
        <taxon>ecological metagenomes</taxon>
    </lineage>
</organism>
<dbReference type="InterPro" id="IPR013783">
    <property type="entry name" value="Ig-like_fold"/>
</dbReference>
<dbReference type="Pfam" id="PF16640">
    <property type="entry name" value="Big_3_5"/>
    <property type="match status" value="1"/>
</dbReference>
<gene>
    <name evidence="2" type="ORF">UFOPK3495_01080</name>
    <name evidence="3" type="ORF">UFOPK4237_01434</name>
</gene>
<feature type="domain" description="Bacterial Ig-like" evidence="1">
    <location>
        <begin position="125"/>
        <end position="211"/>
    </location>
</feature>
<dbReference type="EMBL" id="CAFBMC010000057">
    <property type="protein sequence ID" value="CAB4903084.1"/>
    <property type="molecule type" value="Genomic_DNA"/>
</dbReference>
<reference evidence="2" key="1">
    <citation type="submission" date="2020-05" db="EMBL/GenBank/DDBJ databases">
        <authorList>
            <person name="Chiriac C."/>
            <person name="Salcher M."/>
            <person name="Ghai R."/>
            <person name="Kavagutti S V."/>
        </authorList>
    </citation>
    <scope>NUCLEOTIDE SEQUENCE</scope>
</reference>
<dbReference type="AlphaFoldDB" id="A0A6J7G8G2"/>
<protein>
    <submittedName>
        <fullName evidence="2">Unannotated protein</fullName>
    </submittedName>
</protein>
<dbReference type="InterPro" id="IPR032109">
    <property type="entry name" value="Big_3_5"/>
</dbReference>
<dbReference type="EMBL" id="CAFBPZ010000122">
    <property type="protein sequence ID" value="CAB5041996.1"/>
    <property type="molecule type" value="Genomic_DNA"/>
</dbReference>
<name>A0A6J7G8G2_9ZZZZ</name>
<sequence>MTKPRNRRGLGIRIAAVSALVLGTVGLSTMPSQAIGGCSITNSGASSSTGTVGVPQMLDTNACVGPLYANYQGGGSDQINMTNTGVLGQAVWFPSRIGNATVSDSNGAGSYTSSVAKTSTQATVDAPNTAQVGVATTVTVTVQSNSPGHYQPTGTVTVVDANGATITTMGLTPRGTGSSYAYWRWTAPSAGNFVFKAIYSGDSYANASTSPQDLLIATPSGGTISLNAPSSATAGNTLTLHASVYPYGVQGSVGFTLNGAPISASVPLINGLATYSWMPTQAGNFTLGANYTTNQGGSGSTSQPISIASGPTQVDFITLTQVGSSSWQPNNTYTLGAGSYQFTATALSGAQVRVGESGPCSWSGYTLTVPSGGSCNLTAATNGGNGYAPTSQGYIVQAGLGQQTAALAAPLSGKVNYKKVIKLETPTQGTTNANQNVLWSVAKKSKSVCSLVFPSDGSVNLKFKTRGYCTVTATAPAVTGQWAPFVLQRTYQGA</sequence>
<evidence type="ECO:0000259" key="1">
    <source>
        <dbReference type="Pfam" id="PF16640"/>
    </source>
</evidence>
<dbReference type="Gene3D" id="2.60.40.10">
    <property type="entry name" value="Immunoglobulins"/>
    <property type="match status" value="2"/>
</dbReference>
<accession>A0A6J7G8G2</accession>